<name>J3MLK9_ORYBR</name>
<evidence type="ECO:0000256" key="1">
    <source>
        <dbReference type="SAM" id="MobiDB-lite"/>
    </source>
</evidence>
<dbReference type="EnsemblPlants" id="OB07G22910.1">
    <property type="protein sequence ID" value="OB07G22910.1"/>
    <property type="gene ID" value="OB07G22910"/>
</dbReference>
<feature type="region of interest" description="Disordered" evidence="1">
    <location>
        <begin position="1"/>
        <end position="32"/>
    </location>
</feature>
<protein>
    <submittedName>
        <fullName evidence="2">Uncharacterized protein</fullName>
    </submittedName>
</protein>
<sequence>MAPPIFPTQAAASPPAAAGVRVRQAEQRSPREEGTLVLGRAYTGDNAHAAAPGGVRRRAWHGRRTTFAIERAGKGQRRRDRLRRASTGGG</sequence>
<proteinExistence type="predicted"/>
<evidence type="ECO:0000313" key="2">
    <source>
        <dbReference type="EnsemblPlants" id="OB07G22910.1"/>
    </source>
</evidence>
<feature type="region of interest" description="Disordered" evidence="1">
    <location>
        <begin position="70"/>
        <end position="90"/>
    </location>
</feature>
<organism evidence="2">
    <name type="scientific">Oryza brachyantha</name>
    <name type="common">malo sina</name>
    <dbReference type="NCBI Taxonomy" id="4533"/>
    <lineage>
        <taxon>Eukaryota</taxon>
        <taxon>Viridiplantae</taxon>
        <taxon>Streptophyta</taxon>
        <taxon>Embryophyta</taxon>
        <taxon>Tracheophyta</taxon>
        <taxon>Spermatophyta</taxon>
        <taxon>Magnoliopsida</taxon>
        <taxon>Liliopsida</taxon>
        <taxon>Poales</taxon>
        <taxon>Poaceae</taxon>
        <taxon>BOP clade</taxon>
        <taxon>Oryzoideae</taxon>
        <taxon>Oryzeae</taxon>
        <taxon>Oryzinae</taxon>
        <taxon>Oryza</taxon>
    </lineage>
</organism>
<reference evidence="2" key="1">
    <citation type="journal article" date="2013" name="Nat. Commun.">
        <title>Whole-genome sequencing of Oryza brachyantha reveals mechanisms underlying Oryza genome evolution.</title>
        <authorList>
            <person name="Chen J."/>
            <person name="Huang Q."/>
            <person name="Gao D."/>
            <person name="Wang J."/>
            <person name="Lang Y."/>
            <person name="Liu T."/>
            <person name="Li B."/>
            <person name="Bai Z."/>
            <person name="Luis Goicoechea J."/>
            <person name="Liang C."/>
            <person name="Chen C."/>
            <person name="Zhang W."/>
            <person name="Sun S."/>
            <person name="Liao Y."/>
            <person name="Zhang X."/>
            <person name="Yang L."/>
            <person name="Song C."/>
            <person name="Wang M."/>
            <person name="Shi J."/>
            <person name="Liu G."/>
            <person name="Liu J."/>
            <person name="Zhou H."/>
            <person name="Zhou W."/>
            <person name="Yu Q."/>
            <person name="An N."/>
            <person name="Chen Y."/>
            <person name="Cai Q."/>
            <person name="Wang B."/>
            <person name="Liu B."/>
            <person name="Min J."/>
            <person name="Huang Y."/>
            <person name="Wu H."/>
            <person name="Li Z."/>
            <person name="Zhang Y."/>
            <person name="Yin Y."/>
            <person name="Song W."/>
            <person name="Jiang J."/>
            <person name="Jackson S.A."/>
            <person name="Wing R.A."/>
            <person name="Wang J."/>
            <person name="Chen M."/>
        </authorList>
    </citation>
    <scope>NUCLEOTIDE SEQUENCE [LARGE SCALE GENOMIC DNA]</scope>
    <source>
        <strain evidence="2">cv. IRGC 101232</strain>
    </source>
</reference>
<keyword evidence="3" id="KW-1185">Reference proteome</keyword>
<dbReference type="HOGENOM" id="CLU_2444404_0_0_1"/>
<feature type="compositionally biased region" description="Basic residues" evidence="1">
    <location>
        <begin position="74"/>
        <end position="84"/>
    </location>
</feature>
<accession>J3MLK9</accession>
<reference evidence="2" key="2">
    <citation type="submission" date="2013-04" db="UniProtKB">
        <authorList>
            <consortium name="EnsemblPlants"/>
        </authorList>
    </citation>
    <scope>IDENTIFICATION</scope>
</reference>
<feature type="compositionally biased region" description="Basic and acidic residues" evidence="1">
    <location>
        <begin position="23"/>
        <end position="32"/>
    </location>
</feature>
<dbReference type="AlphaFoldDB" id="J3MLK9"/>
<evidence type="ECO:0000313" key="3">
    <source>
        <dbReference type="Proteomes" id="UP000006038"/>
    </source>
</evidence>
<dbReference type="Proteomes" id="UP000006038">
    <property type="component" value="Chromosome 7"/>
</dbReference>
<dbReference type="Gramene" id="OB07G22910.1">
    <property type="protein sequence ID" value="OB07G22910.1"/>
    <property type="gene ID" value="OB07G22910"/>
</dbReference>